<feature type="non-terminal residue" evidence="1">
    <location>
        <position position="1"/>
    </location>
</feature>
<proteinExistence type="predicted"/>
<evidence type="ECO:0000313" key="1">
    <source>
        <dbReference type="EMBL" id="PIV08615.1"/>
    </source>
</evidence>
<dbReference type="EMBL" id="PEVA01000069">
    <property type="protein sequence ID" value="PIV08615.1"/>
    <property type="molecule type" value="Genomic_DNA"/>
</dbReference>
<dbReference type="Proteomes" id="UP000230119">
    <property type="component" value="Unassembled WGS sequence"/>
</dbReference>
<evidence type="ECO:0000313" key="2">
    <source>
        <dbReference type="Proteomes" id="UP000230119"/>
    </source>
</evidence>
<protein>
    <submittedName>
        <fullName evidence="1">Uncharacterized protein</fullName>
    </submittedName>
</protein>
<accession>A0A2M7BT03</accession>
<reference evidence="2" key="1">
    <citation type="submission" date="2017-09" db="EMBL/GenBank/DDBJ databases">
        <title>Depth-based differentiation of microbial function through sediment-hosted aquifers and enrichment of novel symbionts in the deep terrestrial subsurface.</title>
        <authorList>
            <person name="Probst A.J."/>
            <person name="Ladd B."/>
            <person name="Jarett J.K."/>
            <person name="Geller-Mcgrath D.E."/>
            <person name="Sieber C.M.K."/>
            <person name="Emerson J.B."/>
            <person name="Anantharaman K."/>
            <person name="Thomas B.C."/>
            <person name="Malmstrom R."/>
            <person name="Stieglmeier M."/>
            <person name="Klingl A."/>
            <person name="Woyke T."/>
            <person name="Ryan C.M."/>
            <person name="Banfield J.F."/>
        </authorList>
    </citation>
    <scope>NUCLEOTIDE SEQUENCE [LARGE SCALE GENOMIC DNA]</scope>
</reference>
<gene>
    <name evidence="1" type="ORF">COS52_01745</name>
</gene>
<sequence>RYGYDTTIALGGAPSAPKTEKLTLSDLKKDMQITVYTDADVTEGIKFNALRIEPMMTVAAPVASTSALPAP</sequence>
<organism evidence="1 2">
    <name type="scientific">Candidatus Roizmanbacteria bacterium CG03_land_8_20_14_0_80_39_12</name>
    <dbReference type="NCBI Taxonomy" id="1974847"/>
    <lineage>
        <taxon>Bacteria</taxon>
        <taxon>Candidatus Roizmaniibacteriota</taxon>
    </lineage>
</organism>
<comment type="caution">
    <text evidence="1">The sequence shown here is derived from an EMBL/GenBank/DDBJ whole genome shotgun (WGS) entry which is preliminary data.</text>
</comment>
<dbReference type="AlphaFoldDB" id="A0A2M7BT03"/>
<name>A0A2M7BT03_9BACT</name>